<dbReference type="InterPro" id="IPR050399">
    <property type="entry name" value="HPr"/>
</dbReference>
<dbReference type="GO" id="GO:0009401">
    <property type="term" value="P:phosphoenolpyruvate-dependent sugar phosphotransferase system"/>
    <property type="evidence" value="ECO:0007669"/>
    <property type="project" value="UniProtKB-KW"/>
</dbReference>
<gene>
    <name evidence="7" type="ORF">F8153_05245</name>
</gene>
<comment type="caution">
    <text evidence="7">The sequence shown here is derived from an EMBL/GenBank/DDBJ whole genome shotgun (WGS) entry which is preliminary data.</text>
</comment>
<dbReference type="InterPro" id="IPR035895">
    <property type="entry name" value="HPr-like_sf"/>
</dbReference>
<evidence type="ECO:0000259" key="6">
    <source>
        <dbReference type="PROSITE" id="PS51350"/>
    </source>
</evidence>
<dbReference type="Gene3D" id="3.30.1340.10">
    <property type="entry name" value="HPr-like"/>
    <property type="match status" value="1"/>
</dbReference>
<accession>A0A833HR77</accession>
<dbReference type="CDD" id="cd00367">
    <property type="entry name" value="PTS-HPr_like"/>
    <property type="match status" value="1"/>
</dbReference>
<evidence type="ECO:0000313" key="8">
    <source>
        <dbReference type="Proteomes" id="UP000465601"/>
    </source>
</evidence>
<dbReference type="Proteomes" id="UP000465601">
    <property type="component" value="Unassembled WGS sequence"/>
</dbReference>
<reference evidence="7 8" key="1">
    <citation type="submission" date="2019-10" db="EMBL/GenBank/DDBJ databases">
        <title>Alkaliphilus serpentinus sp. nov. and Alkaliphilus pronyensis sp. nov., two novel anaerobic alkaliphilic species isolated from the serpentinized-hosted hydrothermal field of the Prony Bay (New Caledonia).</title>
        <authorList>
            <person name="Postec A."/>
        </authorList>
    </citation>
    <scope>NUCLEOTIDE SEQUENCE [LARGE SCALE GENOMIC DNA]</scope>
    <source>
        <strain evidence="7 8">LacT</strain>
    </source>
</reference>
<keyword evidence="5" id="KW-0598">Phosphotransferase system</keyword>
<evidence type="ECO:0000256" key="3">
    <source>
        <dbReference type="ARBA" id="ARBA00020422"/>
    </source>
</evidence>
<dbReference type="PANTHER" id="PTHR33705:SF2">
    <property type="entry name" value="PHOSPHOCARRIER PROTEIN NPR"/>
    <property type="match status" value="1"/>
</dbReference>
<dbReference type="GO" id="GO:0005737">
    <property type="term" value="C:cytoplasm"/>
    <property type="evidence" value="ECO:0007669"/>
    <property type="project" value="UniProtKB-SubCell"/>
</dbReference>
<dbReference type="EMBL" id="WBZB01000013">
    <property type="protein sequence ID" value="KAB3531581.1"/>
    <property type="molecule type" value="Genomic_DNA"/>
</dbReference>
<dbReference type="PRINTS" id="PR00107">
    <property type="entry name" value="PHOSPHOCPHPR"/>
</dbReference>
<dbReference type="RefSeq" id="WP_151865309.1">
    <property type="nucleotide sequence ID" value="NZ_WBZB01000013.1"/>
</dbReference>
<proteinExistence type="predicted"/>
<comment type="function">
    <text evidence="1">General (non sugar-specific) component of the phosphoenolpyruvate-dependent sugar phosphotransferase system (sugar PTS). This major carbohydrate active-transport system catalyzes the phosphorylation of incoming sugar substrates concomitantly with their translocation across the cell membrane. The phosphoryl group from phosphoenolpyruvate (PEP) is transferred to the phosphoryl carrier protein HPr by enzyme I. Phospho-HPr then transfers it to the PTS EIIA domain.</text>
</comment>
<keyword evidence="8" id="KW-1185">Reference proteome</keyword>
<dbReference type="AlphaFoldDB" id="A0A833HR77"/>
<evidence type="ECO:0000256" key="1">
    <source>
        <dbReference type="ARBA" id="ARBA00003681"/>
    </source>
</evidence>
<evidence type="ECO:0000313" key="7">
    <source>
        <dbReference type="EMBL" id="KAB3531581.1"/>
    </source>
</evidence>
<dbReference type="NCBIfam" id="TIGR01003">
    <property type="entry name" value="PTS_HPr_family"/>
    <property type="match status" value="1"/>
</dbReference>
<dbReference type="PROSITE" id="PS51350">
    <property type="entry name" value="PTS_HPR_DOM"/>
    <property type="match status" value="1"/>
</dbReference>
<comment type="subcellular location">
    <subcellularLocation>
        <location evidence="2">Cytoplasm</location>
    </subcellularLocation>
</comment>
<feature type="domain" description="HPr" evidence="6">
    <location>
        <begin position="1"/>
        <end position="87"/>
    </location>
</feature>
<dbReference type="SUPFAM" id="SSF55594">
    <property type="entry name" value="HPr-like"/>
    <property type="match status" value="1"/>
</dbReference>
<dbReference type="InterPro" id="IPR001020">
    <property type="entry name" value="PTS_HPr_His_P_site"/>
</dbReference>
<name>A0A833HR77_9FIRM</name>
<keyword evidence="4" id="KW-0963">Cytoplasm</keyword>
<sequence length="87" mass="9602">MLEKLIVIKSETGLHARPAALIVKEAQKYRSKIALVKNDNEYSCKSIMNLLSSGARKDEEVLLRVSGEDEEAAFEALAKLLEGNLEA</sequence>
<evidence type="ECO:0000256" key="4">
    <source>
        <dbReference type="ARBA" id="ARBA00022490"/>
    </source>
</evidence>
<dbReference type="PROSITE" id="PS00369">
    <property type="entry name" value="PTS_HPR_HIS"/>
    <property type="match status" value="1"/>
</dbReference>
<protein>
    <recommendedName>
        <fullName evidence="3">Phosphocarrier protein HPr</fullName>
    </recommendedName>
</protein>
<evidence type="ECO:0000256" key="5">
    <source>
        <dbReference type="ARBA" id="ARBA00022683"/>
    </source>
</evidence>
<evidence type="ECO:0000256" key="2">
    <source>
        <dbReference type="ARBA" id="ARBA00004496"/>
    </source>
</evidence>
<dbReference type="Pfam" id="PF00381">
    <property type="entry name" value="PTS-HPr"/>
    <property type="match status" value="1"/>
</dbReference>
<organism evidence="7 8">
    <name type="scientific">Alkaliphilus serpentinus</name>
    <dbReference type="NCBI Taxonomy" id="1482731"/>
    <lineage>
        <taxon>Bacteria</taxon>
        <taxon>Bacillati</taxon>
        <taxon>Bacillota</taxon>
        <taxon>Clostridia</taxon>
        <taxon>Peptostreptococcales</taxon>
        <taxon>Natronincolaceae</taxon>
        <taxon>Alkaliphilus</taxon>
    </lineage>
</organism>
<dbReference type="PANTHER" id="PTHR33705">
    <property type="entry name" value="PHOSPHOCARRIER PROTEIN HPR"/>
    <property type="match status" value="1"/>
</dbReference>
<dbReference type="OrthoDB" id="9809047at2"/>
<dbReference type="InterPro" id="IPR000032">
    <property type="entry name" value="HPr-like"/>
</dbReference>